<evidence type="ECO:0000313" key="2">
    <source>
        <dbReference type="Proteomes" id="UP000805649"/>
    </source>
</evidence>
<protein>
    <submittedName>
        <fullName evidence="1">Uncharacterized protein</fullName>
    </submittedName>
</protein>
<sequence>MPQPSRVLQKKKNKLAAKLLFSTSRSFQSYSMPRSKVDEVTGNTKHTNLRKSARYTSLEVSSVRKDTSWFENQGLAPSMTDESGVDN</sequence>
<keyword evidence="2" id="KW-1185">Reference proteome</keyword>
<evidence type="ECO:0000313" key="1">
    <source>
        <dbReference type="EMBL" id="KAL0931671.1"/>
    </source>
</evidence>
<gene>
    <name evidence="1" type="ORF">CTRU02_212624</name>
</gene>
<reference evidence="1 2" key="1">
    <citation type="journal article" date="2020" name="Phytopathology">
        <title>Genome Sequence Resources of Colletotrichum truncatum, C. plurivorum, C. musicola, and C. sojae: Four Species Pathogenic to Soybean (Glycine max).</title>
        <authorList>
            <person name="Rogerio F."/>
            <person name="Boufleur T.R."/>
            <person name="Ciampi-Guillardi M."/>
            <person name="Sukno S.A."/>
            <person name="Thon M.R."/>
            <person name="Massola Junior N.S."/>
            <person name="Baroncelli R."/>
        </authorList>
    </citation>
    <scope>NUCLEOTIDE SEQUENCE [LARGE SCALE GENOMIC DNA]</scope>
    <source>
        <strain evidence="1 2">CMES1059</strain>
    </source>
</reference>
<organism evidence="1 2">
    <name type="scientific">Colletotrichum truncatum</name>
    <name type="common">Anthracnose fungus</name>
    <name type="synonym">Colletotrichum capsici</name>
    <dbReference type="NCBI Taxonomy" id="5467"/>
    <lineage>
        <taxon>Eukaryota</taxon>
        <taxon>Fungi</taxon>
        <taxon>Dikarya</taxon>
        <taxon>Ascomycota</taxon>
        <taxon>Pezizomycotina</taxon>
        <taxon>Sordariomycetes</taxon>
        <taxon>Hypocreomycetidae</taxon>
        <taxon>Glomerellales</taxon>
        <taxon>Glomerellaceae</taxon>
        <taxon>Colletotrichum</taxon>
        <taxon>Colletotrichum truncatum species complex</taxon>
    </lineage>
</organism>
<name>A0ACC3YIY2_COLTU</name>
<dbReference type="Proteomes" id="UP000805649">
    <property type="component" value="Unassembled WGS sequence"/>
</dbReference>
<proteinExistence type="predicted"/>
<dbReference type="EMBL" id="VUJX02000009">
    <property type="protein sequence ID" value="KAL0931671.1"/>
    <property type="molecule type" value="Genomic_DNA"/>
</dbReference>
<accession>A0ACC3YIY2</accession>
<comment type="caution">
    <text evidence="1">The sequence shown here is derived from an EMBL/GenBank/DDBJ whole genome shotgun (WGS) entry which is preliminary data.</text>
</comment>